<dbReference type="EMBL" id="LGKP01000045">
    <property type="protein sequence ID" value="KPL79586.1"/>
    <property type="molecule type" value="Genomic_DNA"/>
</dbReference>
<feature type="region of interest" description="Disordered" evidence="1">
    <location>
        <begin position="27"/>
        <end position="56"/>
    </location>
</feature>
<sequence>MHKRVYQLGWSILIGLVLSACGGDAGVRPTPRTTSGSAQTTVPTVPTQSPSPTTGANASALIMRYLTDPEAVAAQLKQLASYRVRTRTMTRTMQGTDTTSESVVETIEARINTPLAVYLQTLSTPDAPPQATWLLDGVVYQVQTTNTDLHCTSTMLNPEMLEITFDMTRSLNGGMLHAFAASYEPQLVADATTINGMLAEQYQVSGDQNGVIIAGDFWVNQDGLVIKAQTRMEISSEQTTVITEAVYELDQINLVAPMGIPDGCTPIDETLMGRMPRMDDAQNILITETMLSYGSNRPTPEIIGVYTTELGKRGYTMTTLYETTDGVMLQAATTDHTVQILIGSGTDTTTAVLIQAQ</sequence>
<feature type="compositionally biased region" description="Low complexity" evidence="1">
    <location>
        <begin position="39"/>
        <end position="54"/>
    </location>
</feature>
<evidence type="ECO:0000313" key="3">
    <source>
        <dbReference type="Proteomes" id="UP000050277"/>
    </source>
</evidence>
<name>A0A0N8GP09_9CHLR</name>
<protein>
    <submittedName>
        <fullName evidence="2">Uncharacterized protein</fullName>
    </submittedName>
</protein>
<dbReference type="Proteomes" id="UP000050277">
    <property type="component" value="Unassembled WGS sequence"/>
</dbReference>
<evidence type="ECO:0000256" key="1">
    <source>
        <dbReference type="SAM" id="MobiDB-lite"/>
    </source>
</evidence>
<dbReference type="RefSeq" id="WP_054537401.1">
    <property type="nucleotide sequence ID" value="NZ_LGKP01000045.1"/>
</dbReference>
<comment type="caution">
    <text evidence="2">The sequence shown here is derived from an EMBL/GenBank/DDBJ whole genome shotgun (WGS) entry which is preliminary data.</text>
</comment>
<organism evidence="2 3">
    <name type="scientific">Herpetosiphon geysericola</name>
    <dbReference type="NCBI Taxonomy" id="70996"/>
    <lineage>
        <taxon>Bacteria</taxon>
        <taxon>Bacillati</taxon>
        <taxon>Chloroflexota</taxon>
        <taxon>Chloroflexia</taxon>
        <taxon>Herpetosiphonales</taxon>
        <taxon>Herpetosiphonaceae</taxon>
        <taxon>Herpetosiphon</taxon>
    </lineage>
</organism>
<accession>A0A0N8GP09</accession>
<dbReference type="AlphaFoldDB" id="A0A0N8GP09"/>
<keyword evidence="3" id="KW-1185">Reference proteome</keyword>
<gene>
    <name evidence="2" type="ORF">SE18_26090</name>
</gene>
<reference evidence="2 3" key="1">
    <citation type="submission" date="2015-07" db="EMBL/GenBank/DDBJ databases">
        <title>Whole genome sequence of Herpetosiphon geysericola DSM 7119.</title>
        <authorList>
            <person name="Hemp J."/>
            <person name="Ward L.M."/>
            <person name="Pace L.A."/>
            <person name="Fischer W.W."/>
        </authorList>
    </citation>
    <scope>NUCLEOTIDE SEQUENCE [LARGE SCALE GENOMIC DNA]</scope>
    <source>
        <strain evidence="2 3">DSM 7119</strain>
    </source>
</reference>
<evidence type="ECO:0000313" key="2">
    <source>
        <dbReference type="EMBL" id="KPL79586.1"/>
    </source>
</evidence>
<proteinExistence type="predicted"/>
<dbReference type="PROSITE" id="PS51257">
    <property type="entry name" value="PROKAR_LIPOPROTEIN"/>
    <property type="match status" value="1"/>
</dbReference>